<protein>
    <submittedName>
        <fullName evidence="1">Uncharacterized protein</fullName>
    </submittedName>
</protein>
<dbReference type="AlphaFoldDB" id="A0AAV7J087"/>
<proteinExistence type="predicted"/>
<name>A0AAV7J087_COTGL</name>
<evidence type="ECO:0000313" key="2">
    <source>
        <dbReference type="Proteomes" id="UP000826195"/>
    </source>
</evidence>
<comment type="caution">
    <text evidence="1">The sequence shown here is derived from an EMBL/GenBank/DDBJ whole genome shotgun (WGS) entry which is preliminary data.</text>
</comment>
<organism evidence="1 2">
    <name type="scientific">Cotesia glomerata</name>
    <name type="common">Lepidopteran parasitic wasp</name>
    <name type="synonym">Apanteles glomeratus</name>
    <dbReference type="NCBI Taxonomy" id="32391"/>
    <lineage>
        <taxon>Eukaryota</taxon>
        <taxon>Metazoa</taxon>
        <taxon>Ecdysozoa</taxon>
        <taxon>Arthropoda</taxon>
        <taxon>Hexapoda</taxon>
        <taxon>Insecta</taxon>
        <taxon>Pterygota</taxon>
        <taxon>Neoptera</taxon>
        <taxon>Endopterygota</taxon>
        <taxon>Hymenoptera</taxon>
        <taxon>Apocrita</taxon>
        <taxon>Ichneumonoidea</taxon>
        <taxon>Braconidae</taxon>
        <taxon>Microgastrinae</taxon>
        <taxon>Cotesia</taxon>
    </lineage>
</organism>
<dbReference type="EMBL" id="JAHXZJ010000374">
    <property type="protein sequence ID" value="KAH0561808.1"/>
    <property type="molecule type" value="Genomic_DNA"/>
</dbReference>
<evidence type="ECO:0000313" key="1">
    <source>
        <dbReference type="EMBL" id="KAH0561808.1"/>
    </source>
</evidence>
<keyword evidence="2" id="KW-1185">Reference proteome</keyword>
<dbReference type="Proteomes" id="UP000826195">
    <property type="component" value="Unassembled WGS sequence"/>
</dbReference>
<sequence>MKKLRILRNLLGRRKSVFISFCGFNLSEDKYIIKEFGIIINKKKPSVKVGLFKPPSDWEKLTNKAQISYIEMVMKHGIPWGIGKYDPKLQKKIIEKYLDNAYIIYVSSFDDKQNLLKVIDDSYRNRILPVTILGYRGEEIPANTCSNHADAKREPFYIQSYDSQLITMNESNHREPKRVFISFFGYTRLNTEFVIKEFGVITSPLEQLGVIGLFNPPCNWEKLTPACQKSFLKSKAKHGILWDVGIFDFKMQKYILERYLKDAKYIHVATFDDKVNLLKIIGNFYASRVVSLDTYNFSQSKLRGTDCPYHQNPQDNVCAYDYAKAMYKWFHEEKTKIKVLLKMDVILDFNGYYIPDNKFTIKEFGVINIVRTEFNTPAFDSGVFKSPFNWNELPEQYKLSYFIESQDFGIPWDSGSLDFDTQLKRLKDRLENATHIYIKDPKVKYLLETEFRHLHPNCEITSLYEYGYNHQYPRETQCPYHQDKSSYVCAIENVRQMADWFVKNDFKKLPCCAKRRSDSEGNDALDLSKRLKSEINN</sequence>
<gene>
    <name evidence="1" type="ORF">KQX54_019631</name>
</gene>
<reference evidence="1 2" key="1">
    <citation type="journal article" date="2021" name="J. Hered.">
        <title>A chromosome-level genome assembly of the parasitoid wasp, Cotesia glomerata (Hymenoptera: Braconidae).</title>
        <authorList>
            <person name="Pinto B.J."/>
            <person name="Weis J.J."/>
            <person name="Gamble T."/>
            <person name="Ode P.J."/>
            <person name="Paul R."/>
            <person name="Zaspel J.M."/>
        </authorList>
    </citation>
    <scope>NUCLEOTIDE SEQUENCE [LARGE SCALE GENOMIC DNA]</scope>
    <source>
        <strain evidence="1">CgM1</strain>
    </source>
</reference>
<accession>A0AAV7J087</accession>